<dbReference type="Proteomes" id="UP001152561">
    <property type="component" value="Unassembled WGS sequence"/>
</dbReference>
<sequence length="119" mass="13958">MSDKYCSDYESNSDAPILTFETLQWTLDEWFLLGGVINLGDWVPWLSLFDLQGYVKRMKALGKNFKEFYKYVQDHKEKMQGEEDYIPKDMDDALLHHDNNPSLEVKLTTDRLMGLILVC</sequence>
<dbReference type="GO" id="GO:0004497">
    <property type="term" value="F:monooxygenase activity"/>
    <property type="evidence" value="ECO:0007669"/>
    <property type="project" value="UniProtKB-KW"/>
</dbReference>
<dbReference type="SUPFAM" id="SSF48264">
    <property type="entry name" value="Cytochrome P450"/>
    <property type="match status" value="1"/>
</dbReference>
<dbReference type="PANTHER" id="PTHR47944">
    <property type="entry name" value="CYTOCHROME P450 98A9"/>
    <property type="match status" value="1"/>
</dbReference>
<evidence type="ECO:0000256" key="8">
    <source>
        <dbReference type="SAM" id="Phobius"/>
    </source>
</evidence>
<keyword evidence="8" id="KW-0812">Transmembrane</keyword>
<comment type="caution">
    <text evidence="9">The sequence shown here is derived from an EMBL/GenBank/DDBJ whole genome shotgun (WGS) entry which is preliminary data.</text>
</comment>
<comment type="similarity">
    <text evidence="2">Belongs to the cytochrome P450 family.</text>
</comment>
<keyword evidence="8" id="KW-1133">Transmembrane helix</keyword>
<evidence type="ECO:0000256" key="3">
    <source>
        <dbReference type="ARBA" id="ARBA00022617"/>
    </source>
</evidence>
<feature type="transmembrane region" description="Helical" evidence="8">
    <location>
        <begin position="30"/>
        <end position="49"/>
    </location>
</feature>
<dbReference type="InterPro" id="IPR036396">
    <property type="entry name" value="Cyt_P450_sf"/>
</dbReference>
<accession>A0A9Q1R6G4</accession>
<gene>
    <name evidence="9" type="ORF">K7X08_002623</name>
</gene>
<keyword evidence="7" id="KW-0503">Monooxygenase</keyword>
<keyword evidence="8" id="KW-0472">Membrane</keyword>
<keyword evidence="3" id="KW-0349">Heme</keyword>
<keyword evidence="6" id="KW-0408">Iron</keyword>
<protein>
    <submittedName>
        <fullName evidence="9">Uncharacterized protein</fullName>
    </submittedName>
</protein>
<evidence type="ECO:0000256" key="6">
    <source>
        <dbReference type="ARBA" id="ARBA00023004"/>
    </source>
</evidence>
<evidence type="ECO:0000256" key="5">
    <source>
        <dbReference type="ARBA" id="ARBA00023002"/>
    </source>
</evidence>
<dbReference type="OrthoDB" id="2789670at2759"/>
<dbReference type="Gene3D" id="1.10.630.10">
    <property type="entry name" value="Cytochrome P450"/>
    <property type="match status" value="1"/>
</dbReference>
<dbReference type="GO" id="GO:0016705">
    <property type="term" value="F:oxidoreductase activity, acting on paired donors, with incorporation or reduction of molecular oxygen"/>
    <property type="evidence" value="ECO:0007669"/>
    <property type="project" value="InterPro"/>
</dbReference>
<keyword evidence="5" id="KW-0560">Oxidoreductase</keyword>
<name>A0A9Q1R6G4_9SOLA</name>
<keyword evidence="4" id="KW-0479">Metal-binding</keyword>
<keyword evidence="10" id="KW-1185">Reference proteome</keyword>
<dbReference type="GO" id="GO:0020037">
    <property type="term" value="F:heme binding"/>
    <property type="evidence" value="ECO:0007669"/>
    <property type="project" value="InterPro"/>
</dbReference>
<organism evidence="9 10">
    <name type="scientific">Anisodus acutangulus</name>
    <dbReference type="NCBI Taxonomy" id="402998"/>
    <lineage>
        <taxon>Eukaryota</taxon>
        <taxon>Viridiplantae</taxon>
        <taxon>Streptophyta</taxon>
        <taxon>Embryophyta</taxon>
        <taxon>Tracheophyta</taxon>
        <taxon>Spermatophyta</taxon>
        <taxon>Magnoliopsida</taxon>
        <taxon>eudicotyledons</taxon>
        <taxon>Gunneridae</taxon>
        <taxon>Pentapetalae</taxon>
        <taxon>asterids</taxon>
        <taxon>lamiids</taxon>
        <taxon>Solanales</taxon>
        <taxon>Solanaceae</taxon>
        <taxon>Solanoideae</taxon>
        <taxon>Hyoscyameae</taxon>
        <taxon>Anisodus</taxon>
    </lineage>
</organism>
<reference evidence="10" key="1">
    <citation type="journal article" date="2023" name="Proc. Natl. Acad. Sci. U.S.A.">
        <title>Genomic and structural basis for evolution of tropane alkaloid biosynthesis.</title>
        <authorList>
            <person name="Wanga Y.-J."/>
            <person name="Taina T."/>
            <person name="Yua J.-Y."/>
            <person name="Lia J."/>
            <person name="Xua B."/>
            <person name="Chenc J."/>
            <person name="D'Auriad J.C."/>
            <person name="Huanga J.-P."/>
            <person name="Huanga S.-X."/>
        </authorList>
    </citation>
    <scope>NUCLEOTIDE SEQUENCE [LARGE SCALE GENOMIC DNA]</scope>
    <source>
        <strain evidence="10">cv. KIB-2019</strain>
    </source>
</reference>
<proteinExistence type="inferred from homology"/>
<dbReference type="AlphaFoldDB" id="A0A9Q1R6G4"/>
<evidence type="ECO:0000256" key="4">
    <source>
        <dbReference type="ARBA" id="ARBA00022723"/>
    </source>
</evidence>
<evidence type="ECO:0000313" key="10">
    <source>
        <dbReference type="Proteomes" id="UP001152561"/>
    </source>
</evidence>
<evidence type="ECO:0000313" key="9">
    <source>
        <dbReference type="EMBL" id="KAJ8541807.1"/>
    </source>
</evidence>
<dbReference type="EMBL" id="JAJAGQ010000015">
    <property type="protein sequence ID" value="KAJ8541807.1"/>
    <property type="molecule type" value="Genomic_DNA"/>
</dbReference>
<evidence type="ECO:0000256" key="7">
    <source>
        <dbReference type="ARBA" id="ARBA00023033"/>
    </source>
</evidence>
<dbReference type="GO" id="GO:0005506">
    <property type="term" value="F:iron ion binding"/>
    <property type="evidence" value="ECO:0007669"/>
    <property type="project" value="InterPro"/>
</dbReference>
<dbReference type="PANTHER" id="PTHR47944:SF5">
    <property type="entry name" value="CYTOCHROME P450 71A1-LIKE"/>
    <property type="match status" value="1"/>
</dbReference>
<evidence type="ECO:0000256" key="2">
    <source>
        <dbReference type="ARBA" id="ARBA00010617"/>
    </source>
</evidence>
<comment type="cofactor">
    <cofactor evidence="1">
        <name>heme</name>
        <dbReference type="ChEBI" id="CHEBI:30413"/>
    </cofactor>
</comment>
<evidence type="ECO:0000256" key="1">
    <source>
        <dbReference type="ARBA" id="ARBA00001971"/>
    </source>
</evidence>